<feature type="transmembrane region" description="Helical" evidence="1">
    <location>
        <begin position="71"/>
        <end position="92"/>
    </location>
</feature>
<evidence type="ECO:0000313" key="3">
    <source>
        <dbReference type="Proteomes" id="UP001500751"/>
    </source>
</evidence>
<feature type="transmembrane region" description="Helical" evidence="1">
    <location>
        <begin position="228"/>
        <end position="249"/>
    </location>
</feature>
<feature type="transmembrane region" description="Helical" evidence="1">
    <location>
        <begin position="546"/>
        <end position="568"/>
    </location>
</feature>
<feature type="transmembrane region" description="Helical" evidence="1">
    <location>
        <begin position="175"/>
        <end position="194"/>
    </location>
</feature>
<dbReference type="EMBL" id="BAAAQN010000004">
    <property type="protein sequence ID" value="GAA2016852.1"/>
    <property type="molecule type" value="Genomic_DNA"/>
</dbReference>
<evidence type="ECO:0000256" key="1">
    <source>
        <dbReference type="SAM" id="Phobius"/>
    </source>
</evidence>
<feature type="transmembrane region" description="Helical" evidence="1">
    <location>
        <begin position="458"/>
        <end position="477"/>
    </location>
</feature>
<dbReference type="Proteomes" id="UP001500751">
    <property type="component" value="Unassembled WGS sequence"/>
</dbReference>
<evidence type="ECO:0000313" key="2">
    <source>
        <dbReference type="EMBL" id="GAA2016852.1"/>
    </source>
</evidence>
<gene>
    <name evidence="2" type="ORF">GCM10009839_10710</name>
</gene>
<keyword evidence="1" id="KW-1133">Transmembrane helix</keyword>
<sequence>MPRDQMPSLLLAALAVGPALVVTAWLVAAFPVVWMGHFRPYTVGPLFVVLAVLMLRFGLPPVLRTARAARAPWWALVAVLVIVGTFMVFAAATHSEQVVLHRDNGSYAQIGYQLAHDGKLTKSIPVGAFGDSASAVSFNSPAFFQVGDHLVPQFMTGWPTMVAAGWWVGGWSGELVMPALVGALALLAIAGLAARLVGPRWAPLAALVTAVAFPVLKNSQTTFSEMPALLLLMAGVYLLGEFVVAGSNTGAGSRSFVFVAGLVLGVGELVRLDLALELALLMPVLGWLWATRRTGVGAYMAGAVAGLVLGALDARFLSWPYVHDVPVNWSSVKLVTLAFVLASGVSFGVAAAVRRWGVPAWLWRWVPVVGASVAGLIGVVLLVRPYVSTAHGDPNSSDAQYLTSLQAWVGLTPDGSRTYAEQSLRWVSWYVGWPLVVAALVGGVLLTWRVLRGGDVRWAPALPVYLVSAALQLWRPSITPDHPYADRRLVTVVLPGFILLAVWAVAAATRAIGERVRAGQAAASAAGSGADSGSVSASGSARRSPVTSVAVATLGAAVMSAALVVPAASASAPVAAKRTELGEVAASNAVCRSLSPKRDSVVLIDGMSGQWMATIRNQCRVPVALLTDADAAGLAQVAADIVEVGRRPVIAASGANPLQDAGYTVEQLKKVVVLSTRQDQQQIVKRPTGTKQQSDIEFWYTRPTAR</sequence>
<name>A0ABP5F4H9_9ACTN</name>
<feature type="transmembrane region" description="Helical" evidence="1">
    <location>
        <begin position="269"/>
        <end position="289"/>
    </location>
</feature>
<proteinExistence type="predicted"/>
<feature type="transmembrane region" description="Helical" evidence="1">
    <location>
        <begin position="489"/>
        <end position="508"/>
    </location>
</feature>
<protein>
    <submittedName>
        <fullName evidence="2">Uncharacterized protein</fullName>
    </submittedName>
</protein>
<keyword evidence="3" id="KW-1185">Reference proteome</keyword>
<reference evidence="3" key="1">
    <citation type="journal article" date="2019" name="Int. J. Syst. Evol. Microbiol.">
        <title>The Global Catalogue of Microorganisms (GCM) 10K type strain sequencing project: providing services to taxonomists for standard genome sequencing and annotation.</title>
        <authorList>
            <consortium name="The Broad Institute Genomics Platform"/>
            <consortium name="The Broad Institute Genome Sequencing Center for Infectious Disease"/>
            <person name="Wu L."/>
            <person name="Ma J."/>
        </authorList>
    </citation>
    <scope>NUCLEOTIDE SEQUENCE [LARGE SCALE GENOMIC DNA]</scope>
    <source>
        <strain evidence="3">JCM 16014</strain>
    </source>
</reference>
<feature type="transmembrane region" description="Helical" evidence="1">
    <location>
        <begin position="431"/>
        <end position="451"/>
    </location>
</feature>
<feature type="transmembrane region" description="Helical" evidence="1">
    <location>
        <begin position="39"/>
        <end position="59"/>
    </location>
</feature>
<feature type="transmembrane region" description="Helical" evidence="1">
    <location>
        <begin position="365"/>
        <end position="387"/>
    </location>
</feature>
<feature type="transmembrane region" description="Helical" evidence="1">
    <location>
        <begin position="334"/>
        <end position="353"/>
    </location>
</feature>
<organism evidence="2 3">
    <name type="scientific">Catenulispora yoronensis</name>
    <dbReference type="NCBI Taxonomy" id="450799"/>
    <lineage>
        <taxon>Bacteria</taxon>
        <taxon>Bacillati</taxon>
        <taxon>Actinomycetota</taxon>
        <taxon>Actinomycetes</taxon>
        <taxon>Catenulisporales</taxon>
        <taxon>Catenulisporaceae</taxon>
        <taxon>Catenulispora</taxon>
    </lineage>
</organism>
<comment type="caution">
    <text evidence="2">The sequence shown here is derived from an EMBL/GenBank/DDBJ whole genome shotgun (WGS) entry which is preliminary data.</text>
</comment>
<keyword evidence="1" id="KW-0472">Membrane</keyword>
<feature type="transmembrane region" description="Helical" evidence="1">
    <location>
        <begin position="296"/>
        <end position="314"/>
    </location>
</feature>
<accession>A0ABP5F4H9</accession>
<keyword evidence="1" id="KW-0812">Transmembrane</keyword>